<protein>
    <submittedName>
        <fullName evidence="2">Uncharacterized protein</fullName>
    </submittedName>
</protein>
<keyword evidence="3" id="KW-1185">Reference proteome</keyword>
<dbReference type="EMBL" id="CP058214">
    <property type="protein sequence ID" value="QPC43481.1"/>
    <property type="molecule type" value="Genomic_DNA"/>
</dbReference>
<gene>
    <name evidence="2" type="ORF">HW532_12720</name>
</gene>
<sequence>MTWLLNLVAGARGWLIAAGAVLVSLAGAFAAGWLKRGAYEDGRRARGRLAGMRERKAVDEEIDALGPADLDRRYSDWLRDGG</sequence>
<reference evidence="2 3" key="1">
    <citation type="submission" date="2020-06" db="EMBL/GenBank/DDBJ databases">
        <title>Genome sequence of 2 isolates from Red Sea Mangroves.</title>
        <authorList>
            <person name="Sefrji F."/>
            <person name="Michoud G."/>
            <person name="Merlino G."/>
            <person name="Daffonchio D."/>
        </authorList>
    </citation>
    <scope>NUCLEOTIDE SEQUENCE [LARGE SCALE GENOMIC DNA]</scope>
    <source>
        <strain evidence="2 3">R1DC25</strain>
    </source>
</reference>
<keyword evidence="1" id="KW-0812">Transmembrane</keyword>
<name>A0A7S8C4Y6_9HYPH</name>
<dbReference type="Proteomes" id="UP000593594">
    <property type="component" value="Chromosome"/>
</dbReference>
<organism evidence="2 3">
    <name type="scientific">Kaustia mangrovi</name>
    <dbReference type="NCBI Taxonomy" id="2593653"/>
    <lineage>
        <taxon>Bacteria</taxon>
        <taxon>Pseudomonadati</taxon>
        <taxon>Pseudomonadota</taxon>
        <taxon>Alphaproteobacteria</taxon>
        <taxon>Hyphomicrobiales</taxon>
        <taxon>Parvibaculaceae</taxon>
        <taxon>Kaustia</taxon>
    </lineage>
</organism>
<dbReference type="KEGG" id="kmn:HW532_12720"/>
<dbReference type="AlphaFoldDB" id="A0A7S8C4Y6"/>
<accession>A0A7S8C4Y6</accession>
<keyword evidence="1" id="KW-1133">Transmembrane helix</keyword>
<feature type="transmembrane region" description="Helical" evidence="1">
    <location>
        <begin position="12"/>
        <end position="34"/>
    </location>
</feature>
<evidence type="ECO:0000313" key="2">
    <source>
        <dbReference type="EMBL" id="QPC43481.1"/>
    </source>
</evidence>
<dbReference type="RefSeq" id="WP_213160845.1">
    <property type="nucleotide sequence ID" value="NZ_CP058214.1"/>
</dbReference>
<keyword evidence="1" id="KW-0472">Membrane</keyword>
<evidence type="ECO:0000313" key="3">
    <source>
        <dbReference type="Proteomes" id="UP000593594"/>
    </source>
</evidence>
<proteinExistence type="predicted"/>
<evidence type="ECO:0000256" key="1">
    <source>
        <dbReference type="SAM" id="Phobius"/>
    </source>
</evidence>